<evidence type="ECO:0000259" key="4">
    <source>
        <dbReference type="SMART" id="SM00421"/>
    </source>
</evidence>
<dbReference type="RefSeq" id="WP_028929475.1">
    <property type="nucleotide sequence ID" value="NZ_AUII01000005.1"/>
</dbReference>
<keyword evidence="6" id="KW-1185">Reference proteome</keyword>
<dbReference type="Proteomes" id="UP000321328">
    <property type="component" value="Unassembled WGS sequence"/>
</dbReference>
<dbReference type="InterPro" id="IPR016032">
    <property type="entry name" value="Sig_transdc_resp-reg_C-effctor"/>
</dbReference>
<dbReference type="STRING" id="1123024.GCA_000423625_01458"/>
<gene>
    <name evidence="5" type="ORF">PA7_36370</name>
</gene>
<accession>A0A511D4T3</accession>
<dbReference type="AlphaFoldDB" id="A0A511D4T3"/>
<sequence>MCHASRLHPGEGASGHIVLVVEAATPADIAPILPAAWDLTEREQQITYLIARGAGTNEIAGKLFLPPFTVRDHIKTIFGKVGVASRGQLVARLYTEFYEPLHLLSNGVARSPT</sequence>
<keyword evidence="1" id="KW-0805">Transcription regulation</keyword>
<comment type="caution">
    <text evidence="5">The sequence shown here is derived from an EMBL/GenBank/DDBJ whole genome shotgun (WGS) entry which is preliminary data.</text>
</comment>
<dbReference type="CDD" id="cd06170">
    <property type="entry name" value="LuxR_C_like"/>
    <property type="match status" value="1"/>
</dbReference>
<evidence type="ECO:0000256" key="1">
    <source>
        <dbReference type="ARBA" id="ARBA00023015"/>
    </source>
</evidence>
<dbReference type="GO" id="GO:0003677">
    <property type="term" value="F:DNA binding"/>
    <property type="evidence" value="ECO:0007669"/>
    <property type="project" value="UniProtKB-KW"/>
</dbReference>
<organism evidence="5 6">
    <name type="scientific">Pseudonocardia asaccharolytica DSM 44247 = NBRC 16224</name>
    <dbReference type="NCBI Taxonomy" id="1123024"/>
    <lineage>
        <taxon>Bacteria</taxon>
        <taxon>Bacillati</taxon>
        <taxon>Actinomycetota</taxon>
        <taxon>Actinomycetes</taxon>
        <taxon>Pseudonocardiales</taxon>
        <taxon>Pseudonocardiaceae</taxon>
        <taxon>Pseudonocardia</taxon>
    </lineage>
</organism>
<proteinExistence type="predicted"/>
<dbReference type="PANTHER" id="PTHR44688">
    <property type="entry name" value="DNA-BINDING TRANSCRIPTIONAL ACTIVATOR DEVR_DOSR"/>
    <property type="match status" value="1"/>
</dbReference>
<dbReference type="InterPro" id="IPR036388">
    <property type="entry name" value="WH-like_DNA-bd_sf"/>
</dbReference>
<name>A0A511D4T3_9PSEU</name>
<evidence type="ECO:0000313" key="6">
    <source>
        <dbReference type="Proteomes" id="UP000321328"/>
    </source>
</evidence>
<protein>
    <recommendedName>
        <fullName evidence="4">HTH luxR-type domain-containing protein</fullName>
    </recommendedName>
</protein>
<dbReference type="SMART" id="SM00421">
    <property type="entry name" value="HTH_LUXR"/>
    <property type="match status" value="1"/>
</dbReference>
<dbReference type="EMBL" id="BJVI01000047">
    <property type="protein sequence ID" value="GEL19800.1"/>
    <property type="molecule type" value="Genomic_DNA"/>
</dbReference>
<dbReference type="Pfam" id="PF00196">
    <property type="entry name" value="GerE"/>
    <property type="match status" value="1"/>
</dbReference>
<dbReference type="PRINTS" id="PR00038">
    <property type="entry name" value="HTHLUXR"/>
</dbReference>
<dbReference type="InterPro" id="IPR000792">
    <property type="entry name" value="Tscrpt_reg_LuxR_C"/>
</dbReference>
<feature type="domain" description="HTH luxR-type" evidence="4">
    <location>
        <begin position="36"/>
        <end position="93"/>
    </location>
</feature>
<dbReference type="Gene3D" id="1.10.10.10">
    <property type="entry name" value="Winged helix-like DNA-binding domain superfamily/Winged helix DNA-binding domain"/>
    <property type="match status" value="1"/>
</dbReference>
<keyword evidence="2" id="KW-0238">DNA-binding</keyword>
<evidence type="ECO:0000256" key="3">
    <source>
        <dbReference type="ARBA" id="ARBA00023163"/>
    </source>
</evidence>
<dbReference type="GO" id="GO:0006355">
    <property type="term" value="P:regulation of DNA-templated transcription"/>
    <property type="evidence" value="ECO:0007669"/>
    <property type="project" value="InterPro"/>
</dbReference>
<keyword evidence="3" id="KW-0804">Transcription</keyword>
<reference evidence="5 6" key="1">
    <citation type="submission" date="2019-07" db="EMBL/GenBank/DDBJ databases">
        <title>Whole genome shotgun sequence of Pseudonocardia asaccharolytica NBRC 16224.</title>
        <authorList>
            <person name="Hosoyama A."/>
            <person name="Uohara A."/>
            <person name="Ohji S."/>
            <person name="Ichikawa N."/>
        </authorList>
    </citation>
    <scope>NUCLEOTIDE SEQUENCE [LARGE SCALE GENOMIC DNA]</scope>
    <source>
        <strain evidence="5 6">NBRC 16224</strain>
    </source>
</reference>
<dbReference type="PANTHER" id="PTHR44688:SF16">
    <property type="entry name" value="DNA-BINDING TRANSCRIPTIONAL ACTIVATOR DEVR_DOSR"/>
    <property type="match status" value="1"/>
</dbReference>
<evidence type="ECO:0000256" key="2">
    <source>
        <dbReference type="ARBA" id="ARBA00023125"/>
    </source>
</evidence>
<evidence type="ECO:0000313" key="5">
    <source>
        <dbReference type="EMBL" id="GEL19800.1"/>
    </source>
</evidence>
<dbReference type="SUPFAM" id="SSF46894">
    <property type="entry name" value="C-terminal effector domain of the bipartite response regulators"/>
    <property type="match status" value="1"/>
</dbReference>